<evidence type="ECO:0000256" key="1">
    <source>
        <dbReference type="ARBA" id="ARBA00008007"/>
    </source>
</evidence>
<sequence length="248" mass="26284">MPPPLPSVLSALPALTGMLRALLPGACALCGGECGDGLCAGCAAQHFAARPRRCRRCALPLPADASAATQCGECLRRPPAFDAAVAAVDYAPPLEQLVLGLKFGHRLALAPLLARSMAETWRVSMHPPPALLTAVPLGPSRLAERGFNQAAEIARPLASLLKLPLDLRLLQRQRDTTPQALLHPDERRRNMRQAFRVDPMRLGALAGAHVAIVDDVMTTGETLNAAAAALKRRGAARVTALVFARTVN</sequence>
<accession>A0ABQ4Q115</accession>
<dbReference type="Pfam" id="PF00156">
    <property type="entry name" value="Pribosyltran"/>
    <property type="match status" value="1"/>
</dbReference>
<dbReference type="InterPro" id="IPR051910">
    <property type="entry name" value="ComF/GntX_DNA_util-trans"/>
</dbReference>
<keyword evidence="5" id="KW-1185">Reference proteome</keyword>
<dbReference type="Proteomes" id="UP000887222">
    <property type="component" value="Unassembled WGS sequence"/>
</dbReference>
<dbReference type="EMBL" id="BPMK01000003">
    <property type="protein sequence ID" value="GIZ50835.1"/>
    <property type="molecule type" value="Genomic_DNA"/>
</dbReference>
<dbReference type="InterPro" id="IPR000836">
    <property type="entry name" value="PRTase_dom"/>
</dbReference>
<protein>
    <recommendedName>
        <fullName evidence="6">ComF family protein</fullName>
    </recommendedName>
</protein>
<feature type="domain" description="Double zinc ribbon" evidence="3">
    <location>
        <begin position="19"/>
        <end position="75"/>
    </location>
</feature>
<dbReference type="InterPro" id="IPR044005">
    <property type="entry name" value="DZR_2"/>
</dbReference>
<dbReference type="InterPro" id="IPR029057">
    <property type="entry name" value="PRTase-like"/>
</dbReference>
<dbReference type="PANTHER" id="PTHR47505:SF1">
    <property type="entry name" value="DNA UTILIZATION PROTEIN YHGH"/>
    <property type="match status" value="1"/>
</dbReference>
<name>A0ABQ4Q115_9BURK</name>
<dbReference type="PANTHER" id="PTHR47505">
    <property type="entry name" value="DNA UTILIZATION PROTEIN YHGH"/>
    <property type="match status" value="1"/>
</dbReference>
<proteinExistence type="inferred from homology"/>
<gene>
    <name evidence="4" type="ORF">NCCP691_08490</name>
</gene>
<dbReference type="CDD" id="cd06223">
    <property type="entry name" value="PRTases_typeI"/>
    <property type="match status" value="1"/>
</dbReference>
<dbReference type="SUPFAM" id="SSF53271">
    <property type="entry name" value="PRTase-like"/>
    <property type="match status" value="1"/>
</dbReference>
<evidence type="ECO:0000313" key="5">
    <source>
        <dbReference type="Proteomes" id="UP000887222"/>
    </source>
</evidence>
<reference evidence="4 5" key="1">
    <citation type="journal article" date="2022" name="Int. J. Syst. Evol. Microbiol.">
        <title>Noviherbaspirillum aridicola sp. nov., isolated from an arid soil in Pakistan.</title>
        <authorList>
            <person name="Khan I.U."/>
            <person name="Saqib M."/>
            <person name="Amin A."/>
            <person name="Hussain F."/>
            <person name="Li L."/>
            <person name="Liu Y.H."/>
            <person name="Fang B.Z."/>
            <person name="Ahmed I."/>
            <person name="Li W.J."/>
        </authorList>
    </citation>
    <scope>NUCLEOTIDE SEQUENCE [LARGE SCALE GENOMIC DNA]</scope>
    <source>
        <strain evidence="4 5">NCCP-691</strain>
    </source>
</reference>
<comment type="caution">
    <text evidence="4">The sequence shown here is derived from an EMBL/GenBank/DDBJ whole genome shotgun (WGS) entry which is preliminary data.</text>
</comment>
<feature type="domain" description="Phosphoribosyltransferase" evidence="2">
    <location>
        <begin position="150"/>
        <end position="244"/>
    </location>
</feature>
<organism evidence="4 5">
    <name type="scientific">Noviherbaspirillum aridicola</name>
    <dbReference type="NCBI Taxonomy" id="2849687"/>
    <lineage>
        <taxon>Bacteria</taxon>
        <taxon>Pseudomonadati</taxon>
        <taxon>Pseudomonadota</taxon>
        <taxon>Betaproteobacteria</taxon>
        <taxon>Burkholderiales</taxon>
        <taxon>Oxalobacteraceae</taxon>
        <taxon>Noviherbaspirillum</taxon>
    </lineage>
</organism>
<evidence type="ECO:0000259" key="2">
    <source>
        <dbReference type="Pfam" id="PF00156"/>
    </source>
</evidence>
<dbReference type="Pfam" id="PF18912">
    <property type="entry name" value="DZR_2"/>
    <property type="match status" value="1"/>
</dbReference>
<dbReference type="PROSITE" id="PS00197">
    <property type="entry name" value="2FE2S_FER_1"/>
    <property type="match status" value="1"/>
</dbReference>
<comment type="similarity">
    <text evidence="1">Belongs to the ComF/GntX family.</text>
</comment>
<evidence type="ECO:0000313" key="4">
    <source>
        <dbReference type="EMBL" id="GIZ50835.1"/>
    </source>
</evidence>
<dbReference type="Gene3D" id="3.40.50.2020">
    <property type="match status" value="1"/>
</dbReference>
<dbReference type="RefSeq" id="WP_220807006.1">
    <property type="nucleotide sequence ID" value="NZ_BPMK01000003.1"/>
</dbReference>
<evidence type="ECO:0008006" key="6">
    <source>
        <dbReference type="Google" id="ProtNLM"/>
    </source>
</evidence>
<dbReference type="InterPro" id="IPR006058">
    <property type="entry name" value="2Fe2S_fd_BS"/>
</dbReference>
<evidence type="ECO:0000259" key="3">
    <source>
        <dbReference type="Pfam" id="PF18912"/>
    </source>
</evidence>